<proteinExistence type="predicted"/>
<accession>A0A2T4YN21</accession>
<keyword evidence="3" id="KW-1185">Reference proteome</keyword>
<dbReference type="Proteomes" id="UP000240996">
    <property type="component" value="Unassembled WGS sequence"/>
</dbReference>
<dbReference type="AlphaFoldDB" id="A0A2T4YN21"/>
<evidence type="ECO:0000313" key="2">
    <source>
        <dbReference type="EMBL" id="PTM44800.1"/>
    </source>
</evidence>
<comment type="caution">
    <text evidence="2">The sequence shown here is derived from an EMBL/GenBank/DDBJ whole genome shotgun (WGS) entry which is preliminary data.</text>
</comment>
<dbReference type="EMBL" id="PZZN01000003">
    <property type="protein sequence ID" value="PTM44800.1"/>
    <property type="molecule type" value="Genomic_DNA"/>
</dbReference>
<feature type="domain" description="Bacteriophage T5 Orf172 DNA-binding" evidence="1">
    <location>
        <begin position="76"/>
        <end position="148"/>
    </location>
</feature>
<dbReference type="InterPro" id="IPR018306">
    <property type="entry name" value="Phage_T5_Orf172_DNA-bd"/>
</dbReference>
<name>A0A2T4YN21_9SPHN</name>
<evidence type="ECO:0000259" key="1">
    <source>
        <dbReference type="SMART" id="SM00974"/>
    </source>
</evidence>
<protein>
    <submittedName>
        <fullName evidence="2">Meiotically Up-regulated Gene 113 (MUG113) protein</fullName>
    </submittedName>
</protein>
<dbReference type="SMART" id="SM00974">
    <property type="entry name" value="T5orf172"/>
    <property type="match status" value="1"/>
</dbReference>
<dbReference type="Pfam" id="PF13455">
    <property type="entry name" value="MUG113"/>
    <property type="match status" value="1"/>
</dbReference>
<sequence length="151" mass="17282">MRRAPAYVSRKTAKGRVYYYFCPPNRSASGRPIYIPLPDIDSPEFSPELARLNALHPRVRKTPEWSVGASMIYFIGSDIGAIKIGRAIRPKVRLRQLQSGSPIPLMILATTPGGVDEEKAYHDRFRKQRIRGEWFERSAELLAEIRRLNET</sequence>
<reference evidence="2 3" key="1">
    <citation type="submission" date="2018-04" db="EMBL/GenBank/DDBJ databases">
        <title>Genomic Encyclopedia of Type Strains, Phase III (KMG-III): the genomes of soil and plant-associated and newly described type strains.</title>
        <authorList>
            <person name="Whitman W."/>
        </authorList>
    </citation>
    <scope>NUCLEOTIDE SEQUENCE [LARGE SCALE GENOMIC DNA]</scope>
    <source>
        <strain evidence="2 3">NW12</strain>
    </source>
</reference>
<organism evidence="2 3">
    <name type="scientific">Sphingomonas aerolata</name>
    <dbReference type="NCBI Taxonomy" id="185951"/>
    <lineage>
        <taxon>Bacteria</taxon>
        <taxon>Pseudomonadati</taxon>
        <taxon>Pseudomonadota</taxon>
        <taxon>Alphaproteobacteria</taxon>
        <taxon>Sphingomonadales</taxon>
        <taxon>Sphingomonadaceae</taxon>
        <taxon>Sphingomonas</taxon>
    </lineage>
</organism>
<evidence type="ECO:0000313" key="3">
    <source>
        <dbReference type="Proteomes" id="UP000240996"/>
    </source>
</evidence>
<gene>
    <name evidence="2" type="ORF">C8J24_3011</name>
</gene>